<keyword evidence="1" id="KW-0812">Transmembrane</keyword>
<reference evidence="2" key="1">
    <citation type="submission" date="2014-11" db="EMBL/GenBank/DDBJ databases">
        <authorList>
            <person name="Amaro Gonzalez C."/>
        </authorList>
    </citation>
    <scope>NUCLEOTIDE SEQUENCE</scope>
</reference>
<name>A0A0E9PNJ1_ANGAN</name>
<sequence length="47" mass="5364">MKSLPFLTELILIFFLMILCCLYILCNQKPIFVGPDAPHKLVSQVDP</sequence>
<keyword evidence="1" id="KW-1133">Transmembrane helix</keyword>
<organism evidence="2">
    <name type="scientific">Anguilla anguilla</name>
    <name type="common">European freshwater eel</name>
    <name type="synonym">Muraena anguilla</name>
    <dbReference type="NCBI Taxonomy" id="7936"/>
    <lineage>
        <taxon>Eukaryota</taxon>
        <taxon>Metazoa</taxon>
        <taxon>Chordata</taxon>
        <taxon>Craniata</taxon>
        <taxon>Vertebrata</taxon>
        <taxon>Euteleostomi</taxon>
        <taxon>Actinopterygii</taxon>
        <taxon>Neopterygii</taxon>
        <taxon>Teleostei</taxon>
        <taxon>Anguilliformes</taxon>
        <taxon>Anguillidae</taxon>
        <taxon>Anguilla</taxon>
    </lineage>
</organism>
<protein>
    <submittedName>
        <fullName evidence="2">Uncharacterized protein</fullName>
    </submittedName>
</protein>
<reference evidence="2" key="2">
    <citation type="journal article" date="2015" name="Fish Shellfish Immunol.">
        <title>Early steps in the European eel (Anguilla anguilla)-Vibrio vulnificus interaction in the gills: Role of the RtxA13 toxin.</title>
        <authorList>
            <person name="Callol A."/>
            <person name="Pajuelo D."/>
            <person name="Ebbesson L."/>
            <person name="Teles M."/>
            <person name="MacKenzie S."/>
            <person name="Amaro C."/>
        </authorList>
    </citation>
    <scope>NUCLEOTIDE SEQUENCE</scope>
</reference>
<feature type="transmembrane region" description="Helical" evidence="1">
    <location>
        <begin position="6"/>
        <end position="26"/>
    </location>
</feature>
<evidence type="ECO:0000256" key="1">
    <source>
        <dbReference type="SAM" id="Phobius"/>
    </source>
</evidence>
<proteinExistence type="predicted"/>
<dbReference type="EMBL" id="GBXM01102361">
    <property type="protein sequence ID" value="JAH06216.1"/>
    <property type="molecule type" value="Transcribed_RNA"/>
</dbReference>
<accession>A0A0E9PNJ1</accession>
<dbReference type="AlphaFoldDB" id="A0A0E9PNJ1"/>
<keyword evidence="1" id="KW-0472">Membrane</keyword>
<evidence type="ECO:0000313" key="2">
    <source>
        <dbReference type="EMBL" id="JAH06216.1"/>
    </source>
</evidence>